<dbReference type="STRING" id="1379870.SD10_17120"/>
<evidence type="ECO:0000256" key="1">
    <source>
        <dbReference type="ARBA" id="ARBA00022553"/>
    </source>
</evidence>
<evidence type="ECO:0000313" key="6">
    <source>
        <dbReference type="EMBL" id="AKD56374.1"/>
    </source>
</evidence>
<dbReference type="CDD" id="cd17535">
    <property type="entry name" value="REC_NarL-like"/>
    <property type="match status" value="1"/>
</dbReference>
<dbReference type="InterPro" id="IPR039420">
    <property type="entry name" value="WalR-like"/>
</dbReference>
<evidence type="ECO:0000259" key="5">
    <source>
        <dbReference type="PROSITE" id="PS50110"/>
    </source>
</evidence>
<dbReference type="PROSITE" id="PS50110">
    <property type="entry name" value="RESPONSE_REGULATORY"/>
    <property type="match status" value="1"/>
</dbReference>
<dbReference type="PATRIC" id="fig|1379870.5.peg.3714"/>
<dbReference type="Gene3D" id="3.40.50.2300">
    <property type="match status" value="1"/>
</dbReference>
<accession>A0A0E3ZXS8</accession>
<dbReference type="InterPro" id="IPR000792">
    <property type="entry name" value="Tscrpt_reg_LuxR_C"/>
</dbReference>
<evidence type="ECO:0008006" key="8">
    <source>
        <dbReference type="Google" id="ProtNLM"/>
    </source>
</evidence>
<dbReference type="GO" id="GO:0006355">
    <property type="term" value="P:regulation of DNA-templated transcription"/>
    <property type="evidence" value="ECO:0007669"/>
    <property type="project" value="InterPro"/>
</dbReference>
<keyword evidence="1 3" id="KW-0597">Phosphoprotein</keyword>
<dbReference type="OrthoDB" id="9797341at2"/>
<dbReference type="InterPro" id="IPR001789">
    <property type="entry name" value="Sig_transdc_resp-reg_receiver"/>
</dbReference>
<keyword evidence="2" id="KW-0238">DNA-binding</keyword>
<evidence type="ECO:0000313" key="7">
    <source>
        <dbReference type="Proteomes" id="UP000033054"/>
    </source>
</evidence>
<dbReference type="KEGG" id="srd:SD10_17120"/>
<reference evidence="6 7" key="1">
    <citation type="journal article" date="2014" name="Curr. Microbiol.">
        <title>Spirosoma radiotolerans sp. nov., a gamma-radiation-resistant bacterium isolated from gamma ray-irradiated soil.</title>
        <authorList>
            <person name="Lee J.J."/>
            <person name="Srinivasan S."/>
            <person name="Lim S."/>
            <person name="Joe M."/>
            <person name="Im S."/>
            <person name="Bae S.I."/>
            <person name="Park K.R."/>
            <person name="Han J.H."/>
            <person name="Park S.H."/>
            <person name="Joo B.M."/>
            <person name="Park S.J."/>
            <person name="Kim M.K."/>
        </authorList>
    </citation>
    <scope>NUCLEOTIDE SEQUENCE [LARGE SCALE GENOMIC DNA]</scope>
    <source>
        <strain evidence="6 7">DG5A</strain>
    </source>
</reference>
<feature type="modified residue" description="4-aspartylphosphate" evidence="3">
    <location>
        <position position="54"/>
    </location>
</feature>
<dbReference type="RefSeq" id="WP_046575370.1">
    <property type="nucleotide sequence ID" value="NZ_CP010429.1"/>
</dbReference>
<organism evidence="6 7">
    <name type="scientific">Spirosoma radiotolerans</name>
    <dbReference type="NCBI Taxonomy" id="1379870"/>
    <lineage>
        <taxon>Bacteria</taxon>
        <taxon>Pseudomonadati</taxon>
        <taxon>Bacteroidota</taxon>
        <taxon>Cytophagia</taxon>
        <taxon>Cytophagales</taxon>
        <taxon>Cytophagaceae</taxon>
        <taxon>Spirosoma</taxon>
    </lineage>
</organism>
<dbReference type="Pfam" id="PF00072">
    <property type="entry name" value="Response_reg"/>
    <property type="match status" value="1"/>
</dbReference>
<dbReference type="HOGENOM" id="CLU_000445_90_10_10"/>
<dbReference type="InterPro" id="IPR058245">
    <property type="entry name" value="NreC/VraR/RcsB-like_REC"/>
</dbReference>
<evidence type="ECO:0000259" key="4">
    <source>
        <dbReference type="PROSITE" id="PS50043"/>
    </source>
</evidence>
<dbReference type="SMART" id="SM00421">
    <property type="entry name" value="HTH_LUXR"/>
    <property type="match status" value="1"/>
</dbReference>
<dbReference type="CDD" id="cd06170">
    <property type="entry name" value="LuxR_C_like"/>
    <property type="match status" value="1"/>
</dbReference>
<evidence type="ECO:0000256" key="3">
    <source>
        <dbReference type="PROSITE-ProRule" id="PRU00169"/>
    </source>
</evidence>
<dbReference type="PRINTS" id="PR00038">
    <property type="entry name" value="HTHLUXR"/>
</dbReference>
<dbReference type="PROSITE" id="PS50043">
    <property type="entry name" value="HTH_LUXR_2"/>
    <property type="match status" value="1"/>
</dbReference>
<name>A0A0E3ZXS8_9BACT</name>
<feature type="domain" description="HTH luxR-type" evidence="4">
    <location>
        <begin position="143"/>
        <end position="208"/>
    </location>
</feature>
<protein>
    <recommendedName>
        <fullName evidence="8">LuxR family transcriptional regulator</fullName>
    </recommendedName>
</protein>
<dbReference type="PANTHER" id="PTHR43214">
    <property type="entry name" value="TWO-COMPONENT RESPONSE REGULATOR"/>
    <property type="match status" value="1"/>
</dbReference>
<dbReference type="GO" id="GO:0000160">
    <property type="term" value="P:phosphorelay signal transduction system"/>
    <property type="evidence" value="ECO:0007669"/>
    <property type="project" value="InterPro"/>
</dbReference>
<dbReference type="SMART" id="SM00448">
    <property type="entry name" value="REC"/>
    <property type="match status" value="1"/>
</dbReference>
<dbReference type="EMBL" id="CP010429">
    <property type="protein sequence ID" value="AKD56374.1"/>
    <property type="molecule type" value="Genomic_DNA"/>
</dbReference>
<feature type="domain" description="Response regulatory" evidence="5">
    <location>
        <begin position="3"/>
        <end position="119"/>
    </location>
</feature>
<dbReference type="Proteomes" id="UP000033054">
    <property type="component" value="Chromosome"/>
</dbReference>
<dbReference type="InterPro" id="IPR011006">
    <property type="entry name" value="CheY-like_superfamily"/>
</dbReference>
<proteinExistence type="predicted"/>
<dbReference type="AlphaFoldDB" id="A0A0E3ZXS8"/>
<gene>
    <name evidence="6" type="ORF">SD10_17120</name>
</gene>
<dbReference type="PANTHER" id="PTHR43214:SF37">
    <property type="entry name" value="TRANSCRIPTIONAL REGULATORY PROTEIN YDFI"/>
    <property type="match status" value="1"/>
</dbReference>
<dbReference type="InterPro" id="IPR016032">
    <property type="entry name" value="Sig_transdc_resp-reg_C-effctor"/>
</dbReference>
<keyword evidence="7" id="KW-1185">Reference proteome</keyword>
<dbReference type="SUPFAM" id="SSF46894">
    <property type="entry name" value="C-terminal effector domain of the bipartite response regulators"/>
    <property type="match status" value="1"/>
</dbReference>
<dbReference type="SUPFAM" id="SSF52172">
    <property type="entry name" value="CheY-like"/>
    <property type="match status" value="1"/>
</dbReference>
<dbReference type="GO" id="GO:0003677">
    <property type="term" value="F:DNA binding"/>
    <property type="evidence" value="ECO:0007669"/>
    <property type="project" value="UniProtKB-KW"/>
</dbReference>
<evidence type="ECO:0000256" key="2">
    <source>
        <dbReference type="ARBA" id="ARBA00023125"/>
    </source>
</evidence>
<dbReference type="Pfam" id="PF00196">
    <property type="entry name" value="GerE"/>
    <property type="match status" value="1"/>
</dbReference>
<sequence length="210" mass="23576">MTTIAIYEDNDDLRALLKLLIESVPDFSVVGAYSNGQRVMEQVRQDKPNVVLMDIDMPGRSGIDCVRLIKEVSVDIAVLMHTVFEDDDRLFACLSNGADGYLLKKDSSTQLLNALHEVIDGGGPMSPGIARRVLKTFQQAPQPNRPTYAITERERQILKWLAQGYTYRMIAIHGTISVETVRRHLKNIYHKLHVQCGTEAVAKAISERII</sequence>